<dbReference type="AlphaFoldDB" id="A0A8T1TVK2"/>
<gene>
    <name evidence="1" type="ORF">JG687_00015706</name>
</gene>
<organism evidence="1 2">
    <name type="scientific">Phytophthora cactorum</name>
    <dbReference type="NCBI Taxonomy" id="29920"/>
    <lineage>
        <taxon>Eukaryota</taxon>
        <taxon>Sar</taxon>
        <taxon>Stramenopiles</taxon>
        <taxon>Oomycota</taxon>
        <taxon>Peronosporomycetes</taxon>
        <taxon>Peronosporales</taxon>
        <taxon>Peronosporaceae</taxon>
        <taxon>Phytophthora</taxon>
    </lineage>
</organism>
<dbReference type="EMBL" id="JAENGZ010001439">
    <property type="protein sequence ID" value="KAG6948075.1"/>
    <property type="molecule type" value="Genomic_DNA"/>
</dbReference>
<reference evidence="1" key="1">
    <citation type="submission" date="2021-01" db="EMBL/GenBank/DDBJ databases">
        <title>Phytophthora aleatoria, a newly-described species from Pinus radiata is distinct from Phytophthora cactorum isolates based on comparative genomics.</title>
        <authorList>
            <person name="Mcdougal R."/>
            <person name="Panda P."/>
            <person name="Williams N."/>
            <person name="Studholme D.J."/>
        </authorList>
    </citation>
    <scope>NUCLEOTIDE SEQUENCE</scope>
    <source>
        <strain evidence="1">NZFS 3830</strain>
    </source>
</reference>
<comment type="caution">
    <text evidence="1">The sequence shown here is derived from an EMBL/GenBank/DDBJ whole genome shotgun (WGS) entry which is preliminary data.</text>
</comment>
<protein>
    <submittedName>
        <fullName evidence="1">Uncharacterized protein</fullName>
    </submittedName>
</protein>
<evidence type="ECO:0000313" key="1">
    <source>
        <dbReference type="EMBL" id="KAG6948075.1"/>
    </source>
</evidence>
<proteinExistence type="predicted"/>
<accession>A0A8T1TVK2</accession>
<dbReference type="Proteomes" id="UP000688947">
    <property type="component" value="Unassembled WGS sequence"/>
</dbReference>
<name>A0A8T1TVK2_9STRA</name>
<sequence length="124" mass="13909">MMATDVVYNAEQGSKAILSSWSILQWFDEVDVELEDLQRSGREWLIAMTTTRVTITEITLQNVFHHLYNEERGADSPLASNLLNKPILLSGSTRFEWDSGRSCVVSVASQSDFLTPMLQLLGSV</sequence>
<dbReference type="OrthoDB" id="111097at2759"/>
<evidence type="ECO:0000313" key="2">
    <source>
        <dbReference type="Proteomes" id="UP000688947"/>
    </source>
</evidence>